<keyword evidence="8" id="KW-1185">Reference proteome</keyword>
<dbReference type="Proteomes" id="UP001447188">
    <property type="component" value="Unassembled WGS sequence"/>
</dbReference>
<comment type="similarity">
    <text evidence="2">Belongs to the IFI6/IFI27 family.</text>
</comment>
<protein>
    <submittedName>
        <fullName evidence="7">Uncharacterized protein</fullName>
    </submittedName>
</protein>
<evidence type="ECO:0000313" key="7">
    <source>
        <dbReference type="EMBL" id="KAL0637567.1"/>
    </source>
</evidence>
<keyword evidence="3" id="KW-0812">Transmembrane</keyword>
<name>A0ABR3GNS3_9PEZI</name>
<evidence type="ECO:0000256" key="3">
    <source>
        <dbReference type="ARBA" id="ARBA00022692"/>
    </source>
</evidence>
<feature type="compositionally biased region" description="Acidic residues" evidence="6">
    <location>
        <begin position="129"/>
        <end position="153"/>
    </location>
</feature>
<dbReference type="InterPro" id="IPR038213">
    <property type="entry name" value="IFI6/IFI27-like_sf"/>
</dbReference>
<feature type="compositionally biased region" description="Polar residues" evidence="6">
    <location>
        <begin position="197"/>
        <end position="215"/>
    </location>
</feature>
<evidence type="ECO:0000256" key="2">
    <source>
        <dbReference type="ARBA" id="ARBA00007262"/>
    </source>
</evidence>
<feature type="compositionally biased region" description="Basic residues" evidence="6">
    <location>
        <begin position="159"/>
        <end position="168"/>
    </location>
</feature>
<comment type="caution">
    <text evidence="7">The sequence shown here is derived from an EMBL/GenBank/DDBJ whole genome shotgun (WGS) entry which is preliminary data.</text>
</comment>
<keyword evidence="4" id="KW-1133">Transmembrane helix</keyword>
<organism evidence="7 8">
    <name type="scientific">Discina gigas</name>
    <dbReference type="NCBI Taxonomy" id="1032678"/>
    <lineage>
        <taxon>Eukaryota</taxon>
        <taxon>Fungi</taxon>
        <taxon>Dikarya</taxon>
        <taxon>Ascomycota</taxon>
        <taxon>Pezizomycotina</taxon>
        <taxon>Pezizomycetes</taxon>
        <taxon>Pezizales</taxon>
        <taxon>Discinaceae</taxon>
        <taxon>Discina</taxon>
    </lineage>
</organism>
<proteinExistence type="inferred from homology"/>
<accession>A0ABR3GNS3</accession>
<sequence length="266" mass="27764">MSLLDTAFAKAGAAYASAEQYAHDHPGITRTVAIGVGGAIAPMLVVPILGAVGFSASGVVAGSIAAGAQGSSIAAGSIFAFCQSAAMGGYGAAALSAIGVTSGIVAGGTVAAAGVTEGVRRGLGSKREEDDDDDYEYEYSDYDEDEEDDDESYSDEKKAWRRRRRRRQLVGGEEDENSDDESSEDDNDEDSSDSSSIGSSHPSNPKRQLDPQRQPTARDIEGPDSGPSDEVSVASNIPPVGGDDGSDTYEKMLKRVQARREARSQN</sequence>
<dbReference type="InterPro" id="IPR009311">
    <property type="entry name" value="IFI6/IFI27-like"/>
</dbReference>
<evidence type="ECO:0000313" key="8">
    <source>
        <dbReference type="Proteomes" id="UP001447188"/>
    </source>
</evidence>
<evidence type="ECO:0000256" key="5">
    <source>
        <dbReference type="ARBA" id="ARBA00023136"/>
    </source>
</evidence>
<keyword evidence="5" id="KW-0472">Membrane</keyword>
<evidence type="ECO:0000256" key="6">
    <source>
        <dbReference type="SAM" id="MobiDB-lite"/>
    </source>
</evidence>
<evidence type="ECO:0000256" key="4">
    <source>
        <dbReference type="ARBA" id="ARBA00022989"/>
    </source>
</evidence>
<gene>
    <name evidence="7" type="ORF">Q9L58_003456</name>
</gene>
<feature type="region of interest" description="Disordered" evidence="6">
    <location>
        <begin position="123"/>
        <end position="250"/>
    </location>
</feature>
<dbReference type="PANTHER" id="PTHR16932:SF18">
    <property type="entry name" value="INTERFERON, ALPHA-INDUCIBLE PROTEIN 27-LIKE 2"/>
    <property type="match status" value="1"/>
</dbReference>
<dbReference type="PANTHER" id="PTHR16932">
    <property type="entry name" value="INTERFERON ALPHA-INDUCIBLE PROTEIN 27"/>
    <property type="match status" value="1"/>
</dbReference>
<dbReference type="Gene3D" id="6.10.110.10">
    <property type="match status" value="1"/>
</dbReference>
<evidence type="ECO:0000256" key="1">
    <source>
        <dbReference type="ARBA" id="ARBA00004141"/>
    </source>
</evidence>
<reference evidence="7 8" key="1">
    <citation type="submission" date="2024-02" db="EMBL/GenBank/DDBJ databases">
        <title>Discinaceae phylogenomics.</title>
        <authorList>
            <person name="Dirks A.C."/>
            <person name="James T.Y."/>
        </authorList>
    </citation>
    <scope>NUCLEOTIDE SEQUENCE [LARGE SCALE GENOMIC DNA]</scope>
    <source>
        <strain evidence="7 8">ACD0624</strain>
    </source>
</reference>
<comment type="subcellular location">
    <subcellularLocation>
        <location evidence="1">Membrane</location>
        <topology evidence="1">Multi-pass membrane protein</topology>
    </subcellularLocation>
</comment>
<feature type="compositionally biased region" description="Acidic residues" evidence="6">
    <location>
        <begin position="172"/>
        <end position="192"/>
    </location>
</feature>
<dbReference type="EMBL" id="JBBBZM010000033">
    <property type="protein sequence ID" value="KAL0637567.1"/>
    <property type="molecule type" value="Genomic_DNA"/>
</dbReference>